<evidence type="ECO:0000313" key="2">
    <source>
        <dbReference type="EMBL" id="KAJ1522879.1"/>
    </source>
</evidence>
<dbReference type="Proteomes" id="UP001075354">
    <property type="component" value="Chromosome 11"/>
</dbReference>
<dbReference type="EMBL" id="JAPTSV010000011">
    <property type="protein sequence ID" value="KAJ1522879.1"/>
    <property type="molecule type" value="Genomic_DNA"/>
</dbReference>
<name>A0AAV7XE00_9NEOP</name>
<sequence>MLLDQVGVEFIALENRVAELERQMRVDYEVLPPVVQDLRQEVTRFRAKLEKTEHLGWMGKWTSASPLMHVIRTLA</sequence>
<evidence type="ECO:0000256" key="1">
    <source>
        <dbReference type="SAM" id="Coils"/>
    </source>
</evidence>
<feature type="coiled-coil region" evidence="1">
    <location>
        <begin position="3"/>
        <end position="55"/>
    </location>
</feature>
<proteinExistence type="predicted"/>
<protein>
    <submittedName>
        <fullName evidence="2">Uncharacterized protein</fullName>
    </submittedName>
</protein>
<keyword evidence="1" id="KW-0175">Coiled coil</keyword>
<reference evidence="2" key="1">
    <citation type="submission" date="2022-12" db="EMBL/GenBank/DDBJ databases">
        <title>Chromosome-level genome assembly of the bean flower thrips Megalurothrips usitatus.</title>
        <authorList>
            <person name="Ma L."/>
            <person name="Liu Q."/>
            <person name="Li H."/>
            <person name="Cai W."/>
        </authorList>
    </citation>
    <scope>NUCLEOTIDE SEQUENCE</scope>
    <source>
        <strain evidence="2">Cailab_2022a</strain>
    </source>
</reference>
<evidence type="ECO:0000313" key="3">
    <source>
        <dbReference type="Proteomes" id="UP001075354"/>
    </source>
</evidence>
<comment type="caution">
    <text evidence="2">The sequence shown here is derived from an EMBL/GenBank/DDBJ whole genome shotgun (WGS) entry which is preliminary data.</text>
</comment>
<dbReference type="AlphaFoldDB" id="A0AAV7XE00"/>
<keyword evidence="3" id="KW-1185">Reference proteome</keyword>
<organism evidence="2 3">
    <name type="scientific">Megalurothrips usitatus</name>
    <name type="common">bean blossom thrips</name>
    <dbReference type="NCBI Taxonomy" id="439358"/>
    <lineage>
        <taxon>Eukaryota</taxon>
        <taxon>Metazoa</taxon>
        <taxon>Ecdysozoa</taxon>
        <taxon>Arthropoda</taxon>
        <taxon>Hexapoda</taxon>
        <taxon>Insecta</taxon>
        <taxon>Pterygota</taxon>
        <taxon>Neoptera</taxon>
        <taxon>Paraneoptera</taxon>
        <taxon>Thysanoptera</taxon>
        <taxon>Terebrantia</taxon>
        <taxon>Thripoidea</taxon>
        <taxon>Thripidae</taxon>
        <taxon>Megalurothrips</taxon>
    </lineage>
</organism>
<accession>A0AAV7XE00</accession>
<gene>
    <name evidence="2" type="ORF">ONE63_002021</name>
</gene>